<evidence type="ECO:0000259" key="11">
    <source>
        <dbReference type="Pfam" id="PF19310"/>
    </source>
</evidence>
<comment type="caution">
    <text evidence="12">The sequence shown here is derived from an EMBL/GenBank/DDBJ whole genome shotgun (WGS) entry which is preliminary data.</text>
</comment>
<evidence type="ECO:0000256" key="8">
    <source>
        <dbReference type="ARBA" id="ARBA00026100"/>
    </source>
</evidence>
<accession>A0A084T130</accession>
<keyword evidence="4 9" id="KW-0378">Hydrolase</keyword>
<feature type="domain" description="Oligopeptidase A N-terminal" evidence="11">
    <location>
        <begin position="31"/>
        <end position="153"/>
    </location>
</feature>
<dbReference type="Gene3D" id="1.10.1370.10">
    <property type="entry name" value="Neurolysin, domain 3"/>
    <property type="match status" value="1"/>
</dbReference>
<evidence type="ECO:0000256" key="5">
    <source>
        <dbReference type="ARBA" id="ARBA00022833"/>
    </source>
</evidence>
<dbReference type="InterPro" id="IPR024079">
    <property type="entry name" value="MetalloPept_cat_dom_sf"/>
</dbReference>
<dbReference type="Gene3D" id="1.10.1370.40">
    <property type="match status" value="1"/>
</dbReference>
<evidence type="ECO:0000256" key="7">
    <source>
        <dbReference type="ARBA" id="ARBA00024603"/>
    </source>
</evidence>
<dbReference type="AlphaFoldDB" id="A0A084T130"/>
<dbReference type="MEROPS" id="M03.A01"/>
<reference evidence="12 13" key="1">
    <citation type="submission" date="2014-07" db="EMBL/GenBank/DDBJ databases">
        <title>Draft Genome Sequence of Gephyronic Acid Producer, Cystobacter violaceus Strain Cb vi76.</title>
        <authorList>
            <person name="Stevens D.C."/>
            <person name="Young J."/>
            <person name="Carmichael R."/>
            <person name="Tan J."/>
            <person name="Taylor R.E."/>
        </authorList>
    </citation>
    <scope>NUCLEOTIDE SEQUENCE [LARGE SCALE GENOMIC DNA]</scope>
    <source>
        <strain evidence="12 13">Cb vi76</strain>
    </source>
</reference>
<dbReference type="GO" id="GO:0005829">
    <property type="term" value="C:cytosol"/>
    <property type="evidence" value="ECO:0007669"/>
    <property type="project" value="UniProtKB-ARBA"/>
</dbReference>
<evidence type="ECO:0000256" key="2">
    <source>
        <dbReference type="ARBA" id="ARBA00022670"/>
    </source>
</evidence>
<dbReference type="GO" id="GO:0046872">
    <property type="term" value="F:metal ion binding"/>
    <property type="evidence" value="ECO:0007669"/>
    <property type="project" value="UniProtKB-UniRule"/>
</dbReference>
<comment type="cofactor">
    <cofactor evidence="9">
        <name>Zn(2+)</name>
        <dbReference type="ChEBI" id="CHEBI:29105"/>
    </cofactor>
    <text evidence="9">Binds 1 zinc ion.</text>
</comment>
<feature type="domain" description="Peptidase M3A/M3B catalytic" evidence="10">
    <location>
        <begin position="237"/>
        <end position="696"/>
    </location>
</feature>
<protein>
    <recommendedName>
        <fullName evidence="8">oligopeptidase A</fullName>
        <ecNumber evidence="8">3.4.24.70</ecNumber>
    </recommendedName>
</protein>
<dbReference type="CDD" id="cd06456">
    <property type="entry name" value="M3A_DCP"/>
    <property type="match status" value="1"/>
</dbReference>
<organism evidence="12 13">
    <name type="scientific">Archangium violaceum Cb vi76</name>
    <dbReference type="NCBI Taxonomy" id="1406225"/>
    <lineage>
        <taxon>Bacteria</taxon>
        <taxon>Pseudomonadati</taxon>
        <taxon>Myxococcota</taxon>
        <taxon>Myxococcia</taxon>
        <taxon>Myxococcales</taxon>
        <taxon>Cystobacterineae</taxon>
        <taxon>Archangiaceae</taxon>
        <taxon>Archangium</taxon>
    </lineage>
</organism>
<keyword evidence="2 9" id="KW-0645">Protease</keyword>
<evidence type="ECO:0000259" key="10">
    <source>
        <dbReference type="Pfam" id="PF01432"/>
    </source>
</evidence>
<evidence type="ECO:0000256" key="9">
    <source>
        <dbReference type="RuleBase" id="RU003435"/>
    </source>
</evidence>
<evidence type="ECO:0000256" key="4">
    <source>
        <dbReference type="ARBA" id="ARBA00022801"/>
    </source>
</evidence>
<dbReference type="Gene3D" id="3.40.390.10">
    <property type="entry name" value="Collagenase (Catalytic Domain)"/>
    <property type="match status" value="1"/>
</dbReference>
<keyword evidence="3 9" id="KW-0479">Metal-binding</keyword>
<evidence type="ECO:0000313" key="13">
    <source>
        <dbReference type="Proteomes" id="UP000028547"/>
    </source>
</evidence>
<dbReference type="InterPro" id="IPR001567">
    <property type="entry name" value="Pept_M3A_M3B_dom"/>
</dbReference>
<evidence type="ECO:0000256" key="6">
    <source>
        <dbReference type="ARBA" id="ARBA00023049"/>
    </source>
</evidence>
<dbReference type="SUPFAM" id="SSF55486">
    <property type="entry name" value="Metalloproteases ('zincins'), catalytic domain"/>
    <property type="match status" value="1"/>
</dbReference>
<evidence type="ECO:0000256" key="1">
    <source>
        <dbReference type="ARBA" id="ARBA00006040"/>
    </source>
</evidence>
<dbReference type="FunFam" id="3.40.390.10:FF:000009">
    <property type="entry name" value="Oligopeptidase A"/>
    <property type="match status" value="1"/>
</dbReference>
<dbReference type="InterPro" id="IPR034005">
    <property type="entry name" value="M3A_DCP"/>
</dbReference>
<comment type="similarity">
    <text evidence="1 9">Belongs to the peptidase M3 family.</text>
</comment>
<dbReference type="Proteomes" id="UP000028547">
    <property type="component" value="Unassembled WGS sequence"/>
</dbReference>
<dbReference type="FunFam" id="1.10.1370.40:FF:000005">
    <property type="entry name" value="Organellar oligopeptidase A, chloroplastic/mitochondrial"/>
    <property type="match status" value="1"/>
</dbReference>
<dbReference type="GO" id="GO:0006508">
    <property type="term" value="P:proteolysis"/>
    <property type="evidence" value="ECO:0007669"/>
    <property type="project" value="UniProtKB-KW"/>
</dbReference>
<sequence>MTATIADNPLLQNEGLPKFDRIRSEHVEPAIRELLTRLNADLDALERDVQPTWEGSVERLSAITEPLGFAWGVVNHLMSVQNSPELRQAHSAVEGDVVETFMRIGQSIPLYRALKALREGPDWKKLDPAQHRVIDASIRDAELSGVGLEGEARERFQDIERESAELSTRFTNNVIDSNKAWSMTLTRPEEVEGLPPSALAMAAQMAMQDLPEGAPEPTPEKGPWRITLDAPSYVPFLEHSRRPELREKLYRAFVTRASSGDSDNGPLIERILFLRKEKARLLGYSSYAEVSLAAKMAPGVQAVEKLLGELRDASRSRARAENTELTEYARRKTGNASLELKLWDVPFWAERLREERYAYTDEELRPYFALPRVLEGLFDTAKRLFGISVRAANGEVPVWDPSVQFFRVADESGKDIAAFYLDPYSRPATKRGGAWMNNVLDRKRKPDGSLRLPVAYLVCNNTPPVGKQPALLTFREVETLFHEFGHGLQHMLTRVDFPEAAGLNNIEWDAVELPSQFMENWCFHEETLSRLARHVDTGEPLPKSLQDKIRAGRIYRAASMSLRQVYFATLDLELHHRYQPGGDGQAGFLETQKRVARENTVLTPLPEDRFLCSFSHIFAGGYAAGYYSYKWAEVLSADAFSAFEEAGLSDAQALSRTGRRFRDTVLALGGSRHPLEVFQEFRGRAPSTQPLLKQTGLLETQELESTAPMM</sequence>
<dbReference type="Pfam" id="PF19310">
    <property type="entry name" value="TOP_N"/>
    <property type="match status" value="1"/>
</dbReference>
<gene>
    <name evidence="12" type="ORF">Q664_03055</name>
</gene>
<dbReference type="GO" id="GO:0004222">
    <property type="term" value="F:metalloendopeptidase activity"/>
    <property type="evidence" value="ECO:0007669"/>
    <property type="project" value="UniProtKB-EC"/>
</dbReference>
<evidence type="ECO:0000313" key="12">
    <source>
        <dbReference type="EMBL" id="KFA94415.1"/>
    </source>
</evidence>
<keyword evidence="5 9" id="KW-0862">Zinc</keyword>
<dbReference type="GO" id="GO:0006518">
    <property type="term" value="P:peptide metabolic process"/>
    <property type="evidence" value="ECO:0007669"/>
    <property type="project" value="TreeGrafter"/>
</dbReference>
<dbReference type="InterPro" id="IPR024077">
    <property type="entry name" value="Neurolysin/TOP_dom2"/>
</dbReference>
<dbReference type="InterPro" id="IPR045666">
    <property type="entry name" value="OpdA_N"/>
</dbReference>
<dbReference type="PANTHER" id="PTHR11804:SF83">
    <property type="entry name" value="LD37516P"/>
    <property type="match status" value="1"/>
</dbReference>
<dbReference type="PANTHER" id="PTHR11804">
    <property type="entry name" value="PROTEASE M3 THIMET OLIGOPEPTIDASE-RELATED"/>
    <property type="match status" value="1"/>
</dbReference>
<keyword evidence="6 9" id="KW-0482">Metalloprotease</keyword>
<dbReference type="RefSeq" id="WP_043389687.1">
    <property type="nucleotide sequence ID" value="NZ_JPMI01000014.1"/>
</dbReference>
<dbReference type="InterPro" id="IPR045090">
    <property type="entry name" value="Pept_M3A_M3B"/>
</dbReference>
<comment type="catalytic activity">
    <reaction evidence="7">
        <text>Hydrolysis of oligopeptides, with broad specificity. Gly or Ala commonly occur as P1 or P1' residues, but more distant residues are also important, as is shown by the fact that Z-Gly-Pro-Gly-|-Gly-Pro-Ala is cleaved, but not Z-(Gly)(5).</text>
        <dbReference type="EC" id="3.4.24.70"/>
    </reaction>
</comment>
<dbReference type="EMBL" id="JPMI01000014">
    <property type="protein sequence ID" value="KFA94415.1"/>
    <property type="molecule type" value="Genomic_DNA"/>
</dbReference>
<dbReference type="EC" id="3.4.24.70" evidence="8"/>
<dbReference type="Pfam" id="PF01432">
    <property type="entry name" value="Peptidase_M3"/>
    <property type="match status" value="1"/>
</dbReference>
<evidence type="ECO:0000256" key="3">
    <source>
        <dbReference type="ARBA" id="ARBA00022723"/>
    </source>
</evidence>
<name>A0A084T130_9BACT</name>
<proteinExistence type="inferred from homology"/>